<proteinExistence type="predicted"/>
<dbReference type="Gene3D" id="2.70.98.10">
    <property type="match status" value="1"/>
</dbReference>
<dbReference type="InterPro" id="IPR011013">
    <property type="entry name" value="Gal_mutarotase_sf_dom"/>
</dbReference>
<gene>
    <name evidence="1" type="ORF">EZS27_036217</name>
</gene>
<feature type="non-terminal residue" evidence="1">
    <location>
        <position position="1"/>
    </location>
</feature>
<dbReference type="GO" id="GO:0030246">
    <property type="term" value="F:carbohydrate binding"/>
    <property type="evidence" value="ECO:0007669"/>
    <property type="project" value="InterPro"/>
</dbReference>
<dbReference type="GO" id="GO:0004565">
    <property type="term" value="F:beta-galactosidase activity"/>
    <property type="evidence" value="ECO:0007669"/>
    <property type="project" value="InterPro"/>
</dbReference>
<reference evidence="1" key="1">
    <citation type="submission" date="2019-03" db="EMBL/GenBank/DDBJ databases">
        <title>Single cell metagenomics reveals metabolic interactions within the superorganism composed of flagellate Streblomastix strix and complex community of Bacteroidetes bacteria on its surface.</title>
        <authorList>
            <person name="Treitli S.C."/>
            <person name="Kolisko M."/>
            <person name="Husnik F."/>
            <person name="Keeling P."/>
            <person name="Hampl V."/>
        </authorList>
    </citation>
    <scope>NUCLEOTIDE SEQUENCE</scope>
    <source>
        <strain evidence="1">STM</strain>
    </source>
</reference>
<dbReference type="EMBL" id="SNRY01006293">
    <property type="protein sequence ID" value="KAA6312931.1"/>
    <property type="molecule type" value="Genomic_DNA"/>
</dbReference>
<organism evidence="1">
    <name type="scientific">termite gut metagenome</name>
    <dbReference type="NCBI Taxonomy" id="433724"/>
    <lineage>
        <taxon>unclassified sequences</taxon>
        <taxon>metagenomes</taxon>
        <taxon>organismal metagenomes</taxon>
    </lineage>
</organism>
<dbReference type="SUPFAM" id="SSF74650">
    <property type="entry name" value="Galactose mutarotase-like"/>
    <property type="match status" value="1"/>
</dbReference>
<protein>
    <submittedName>
        <fullName evidence="1">Uncharacterized protein</fullName>
    </submittedName>
</protein>
<dbReference type="InterPro" id="IPR014718">
    <property type="entry name" value="GH-type_carb-bd"/>
</dbReference>
<dbReference type="GO" id="GO:0009341">
    <property type="term" value="C:beta-galactosidase complex"/>
    <property type="evidence" value="ECO:0007669"/>
    <property type="project" value="InterPro"/>
</dbReference>
<dbReference type="GO" id="GO:0005975">
    <property type="term" value="P:carbohydrate metabolic process"/>
    <property type="evidence" value="ECO:0007669"/>
    <property type="project" value="InterPro"/>
</dbReference>
<sequence>IKRQRHSELVKKVDYTNFRIDKKQMGVWNDPGGFVAEQYRIPYGDYEFTFIIYPVQHVYARKH</sequence>
<accession>A0A5J4PVV8</accession>
<evidence type="ECO:0000313" key="1">
    <source>
        <dbReference type="EMBL" id="KAA6312931.1"/>
    </source>
</evidence>
<name>A0A5J4PVV8_9ZZZZ</name>
<dbReference type="AlphaFoldDB" id="A0A5J4PVV8"/>
<comment type="caution">
    <text evidence="1">The sequence shown here is derived from an EMBL/GenBank/DDBJ whole genome shotgun (WGS) entry which is preliminary data.</text>
</comment>